<reference evidence="1" key="1">
    <citation type="submission" date="2021-01" db="EMBL/GenBank/DDBJ databases">
        <authorList>
            <person name="Corre E."/>
            <person name="Pelletier E."/>
            <person name="Niang G."/>
            <person name="Scheremetjew M."/>
            <person name="Finn R."/>
            <person name="Kale V."/>
            <person name="Holt S."/>
            <person name="Cochrane G."/>
            <person name="Meng A."/>
            <person name="Brown T."/>
            <person name="Cohen L."/>
        </authorList>
    </citation>
    <scope>NUCLEOTIDE SEQUENCE</scope>
    <source>
        <strain evidence="1">Isolate 1302-5</strain>
    </source>
</reference>
<gene>
    <name evidence="1" type="ORF">OAUR00152_LOCUS21374</name>
</gene>
<evidence type="ECO:0000313" key="1">
    <source>
        <dbReference type="EMBL" id="CAE2251082.1"/>
    </source>
</evidence>
<accession>A0A7S4MY55</accession>
<organism evidence="1">
    <name type="scientific">Odontella aurita</name>
    <dbReference type="NCBI Taxonomy" id="265563"/>
    <lineage>
        <taxon>Eukaryota</taxon>
        <taxon>Sar</taxon>
        <taxon>Stramenopiles</taxon>
        <taxon>Ochrophyta</taxon>
        <taxon>Bacillariophyta</taxon>
        <taxon>Mediophyceae</taxon>
        <taxon>Biddulphiophycidae</taxon>
        <taxon>Eupodiscales</taxon>
        <taxon>Odontellaceae</taxon>
        <taxon>Odontella</taxon>
    </lineage>
</organism>
<protein>
    <submittedName>
        <fullName evidence="1">Uncharacterized protein</fullName>
    </submittedName>
</protein>
<proteinExistence type="predicted"/>
<dbReference type="AlphaFoldDB" id="A0A7S4MY55"/>
<sequence length="175" mass="19092">MAKRSVYTLWKGTCTVNAQIVEKLKARVEVVEEIGGLIGDDPKLVETKLAAYLQEEGVSAANATADHKKEEKRRVKEKYLAVVLLCDADCSRAGGPFLKEIKNNALKGQKTFPNSVAEGFGIMNDYSAAASAPKLINDSEGVEFVQEEDIALAPVGNKGREKSNVIFHRCQEKGH</sequence>
<name>A0A7S4MY55_9STRA</name>
<dbReference type="EMBL" id="HBKQ01031405">
    <property type="protein sequence ID" value="CAE2251082.1"/>
    <property type="molecule type" value="Transcribed_RNA"/>
</dbReference>